<dbReference type="Proteomes" id="UP001345963">
    <property type="component" value="Unassembled WGS sequence"/>
</dbReference>
<proteinExistence type="predicted"/>
<feature type="region of interest" description="Disordered" evidence="1">
    <location>
        <begin position="104"/>
        <end position="127"/>
    </location>
</feature>
<reference evidence="2 3" key="1">
    <citation type="submission" date="2021-07" db="EMBL/GenBank/DDBJ databases">
        <authorList>
            <person name="Palmer J.M."/>
        </authorList>
    </citation>
    <scope>NUCLEOTIDE SEQUENCE [LARGE SCALE GENOMIC DNA]</scope>
    <source>
        <strain evidence="2 3">AT_MEX2019</strain>
        <tissue evidence="2">Muscle</tissue>
    </source>
</reference>
<evidence type="ECO:0000313" key="3">
    <source>
        <dbReference type="Proteomes" id="UP001345963"/>
    </source>
</evidence>
<dbReference type="EMBL" id="JAHUTI010029748">
    <property type="protein sequence ID" value="MED6241358.1"/>
    <property type="molecule type" value="Genomic_DNA"/>
</dbReference>
<name>A0ABU7ATU6_9TELE</name>
<accession>A0ABU7ATU6</accession>
<protein>
    <submittedName>
        <fullName evidence="2">Uncharacterized protein</fullName>
    </submittedName>
</protein>
<feature type="compositionally biased region" description="Basic and acidic residues" evidence="1">
    <location>
        <begin position="105"/>
        <end position="115"/>
    </location>
</feature>
<evidence type="ECO:0000313" key="2">
    <source>
        <dbReference type="EMBL" id="MED6241358.1"/>
    </source>
</evidence>
<evidence type="ECO:0000256" key="1">
    <source>
        <dbReference type="SAM" id="MobiDB-lite"/>
    </source>
</evidence>
<gene>
    <name evidence="2" type="ORF">ATANTOWER_011208</name>
</gene>
<comment type="caution">
    <text evidence="2">The sequence shown here is derived from an EMBL/GenBank/DDBJ whole genome shotgun (WGS) entry which is preliminary data.</text>
</comment>
<sequence length="156" mass="17376">MKSSDSVNVAAQWSRIHKGIKHDAAADVMRPFKCPRISSGKIYLPEPESVRIQSKHTSAERASSHSAQQVGVLTRRLLNAAVFPLPPSYLMGCSEYLAASSYSSTREETGQRRASDGNPKLDTSLPSASHHPFIVSLRLNLQQQKPDMIHMFIRKY</sequence>
<keyword evidence="3" id="KW-1185">Reference proteome</keyword>
<organism evidence="2 3">
    <name type="scientific">Ataeniobius toweri</name>
    <dbReference type="NCBI Taxonomy" id="208326"/>
    <lineage>
        <taxon>Eukaryota</taxon>
        <taxon>Metazoa</taxon>
        <taxon>Chordata</taxon>
        <taxon>Craniata</taxon>
        <taxon>Vertebrata</taxon>
        <taxon>Euteleostomi</taxon>
        <taxon>Actinopterygii</taxon>
        <taxon>Neopterygii</taxon>
        <taxon>Teleostei</taxon>
        <taxon>Neoteleostei</taxon>
        <taxon>Acanthomorphata</taxon>
        <taxon>Ovalentaria</taxon>
        <taxon>Atherinomorphae</taxon>
        <taxon>Cyprinodontiformes</taxon>
        <taxon>Goodeidae</taxon>
        <taxon>Ataeniobius</taxon>
    </lineage>
</organism>